<proteinExistence type="predicted"/>
<protein>
    <recommendedName>
        <fullName evidence="7">Calx-beta domain-containing protein</fullName>
    </recommendedName>
</protein>
<dbReference type="GO" id="GO:0005576">
    <property type="term" value="C:extracellular region"/>
    <property type="evidence" value="ECO:0007669"/>
    <property type="project" value="UniProtKB-SubCell"/>
</dbReference>
<evidence type="ECO:0000313" key="8">
    <source>
        <dbReference type="EMBL" id="MBR0551004.1"/>
    </source>
</evidence>
<evidence type="ECO:0000256" key="4">
    <source>
        <dbReference type="ARBA" id="ARBA00022737"/>
    </source>
</evidence>
<evidence type="ECO:0000259" key="7">
    <source>
        <dbReference type="Pfam" id="PF03160"/>
    </source>
</evidence>
<dbReference type="SUPFAM" id="SSF141072">
    <property type="entry name" value="CalX-like"/>
    <property type="match status" value="1"/>
</dbReference>
<keyword evidence="2" id="KW-0964">Secreted</keyword>
<dbReference type="Pfam" id="PF03160">
    <property type="entry name" value="Calx-beta"/>
    <property type="match status" value="1"/>
</dbReference>
<dbReference type="InterPro" id="IPR010255">
    <property type="entry name" value="Haem_peroxidase_sf"/>
</dbReference>
<dbReference type="InterPro" id="IPR001343">
    <property type="entry name" value="Hemolysn_Ca-bd"/>
</dbReference>
<feature type="region of interest" description="Disordered" evidence="6">
    <location>
        <begin position="1469"/>
        <end position="1492"/>
    </location>
</feature>
<evidence type="ECO:0000256" key="5">
    <source>
        <dbReference type="ARBA" id="ARBA00022837"/>
    </source>
</evidence>
<keyword evidence="5" id="KW-0106">Calcium</keyword>
<evidence type="ECO:0000313" key="9">
    <source>
        <dbReference type="Proteomes" id="UP000676996"/>
    </source>
</evidence>
<dbReference type="Gene3D" id="1.10.640.10">
    <property type="entry name" value="Haem peroxidase domain superfamily, animal type"/>
    <property type="match status" value="2"/>
</dbReference>
<dbReference type="InterPro" id="IPR018511">
    <property type="entry name" value="Hemolysin-typ_Ca-bd_CS"/>
</dbReference>
<dbReference type="PANTHER" id="PTHR38340">
    <property type="entry name" value="S-LAYER PROTEIN"/>
    <property type="match status" value="1"/>
</dbReference>
<reference evidence="8" key="1">
    <citation type="submission" date="2021-04" db="EMBL/GenBank/DDBJ databases">
        <title>Ouciella asimina sp. nov., isolated from the surface seawater in the hydrothermal field of Okinawa Trough.</title>
        <authorList>
            <person name="Shuang W."/>
        </authorList>
    </citation>
    <scope>NUCLEOTIDE SEQUENCE</scope>
    <source>
        <strain evidence="8">LXI357</strain>
    </source>
</reference>
<gene>
    <name evidence="8" type="ORF">J7S20_00625</name>
</gene>
<dbReference type="Gene3D" id="2.60.40.2030">
    <property type="match status" value="1"/>
</dbReference>
<dbReference type="InterPro" id="IPR037120">
    <property type="entry name" value="Haem_peroxidase_sf_animal"/>
</dbReference>
<keyword evidence="9" id="KW-1185">Reference proteome</keyword>
<dbReference type="PANTHER" id="PTHR38340:SF1">
    <property type="entry name" value="S-LAYER PROTEIN"/>
    <property type="match status" value="1"/>
</dbReference>
<dbReference type="GO" id="GO:0020037">
    <property type="term" value="F:heme binding"/>
    <property type="evidence" value="ECO:0007669"/>
    <property type="project" value="InterPro"/>
</dbReference>
<dbReference type="Gene3D" id="2.150.10.10">
    <property type="entry name" value="Serralysin-like metalloprotease, C-terminal"/>
    <property type="match status" value="2"/>
</dbReference>
<dbReference type="PROSITE" id="PS00330">
    <property type="entry name" value="HEMOLYSIN_CALCIUM"/>
    <property type="match status" value="3"/>
</dbReference>
<dbReference type="Proteomes" id="UP000676996">
    <property type="component" value="Unassembled WGS sequence"/>
</dbReference>
<dbReference type="GO" id="GO:0004601">
    <property type="term" value="F:peroxidase activity"/>
    <property type="evidence" value="ECO:0007669"/>
    <property type="project" value="InterPro"/>
</dbReference>
<keyword evidence="3" id="KW-0732">Signal</keyword>
<dbReference type="Pfam" id="PF00353">
    <property type="entry name" value="HemolysinCabind"/>
    <property type="match status" value="9"/>
</dbReference>
<dbReference type="PRINTS" id="PR00313">
    <property type="entry name" value="CABNDNGRPT"/>
</dbReference>
<dbReference type="InterPro" id="IPR011049">
    <property type="entry name" value="Serralysin-like_metalloprot_C"/>
</dbReference>
<evidence type="ECO:0000256" key="1">
    <source>
        <dbReference type="ARBA" id="ARBA00004613"/>
    </source>
</evidence>
<dbReference type="RefSeq" id="WP_284052297.1">
    <property type="nucleotide sequence ID" value="NZ_JAGRQC010000001.1"/>
</dbReference>
<dbReference type="GO" id="GO:0006979">
    <property type="term" value="P:response to oxidative stress"/>
    <property type="evidence" value="ECO:0007669"/>
    <property type="project" value="InterPro"/>
</dbReference>
<dbReference type="InterPro" id="IPR038081">
    <property type="entry name" value="CalX-like_sf"/>
</dbReference>
<sequence length="2075" mass="217869">MAIRLGAADLEYLLAQVKIGADYSKLAGALDPGGVREVNGRNNNLVGGYDADGNWVPASNIHADWGQADTDFLRLSQTDTPGTGNSWGTTYDPLNPSAGPFGNVNVDMTPRLISNLISSSVIDSTSPAYNPAAAAAMEAMAPHSYPVEVNNSVVGALQGAGLPDQGILGGVPFNEFFVAFGQFFDHGLDFITKGGGYTMITLSPNDPLYVPPTLANGDRNPEYIPGASNVMMLSRASLSNPDGDFYTAEDVAADPDNLTASDIGALKAGVTPQFNNNTGLLIDQSQTYGSDASVNALVRQYDDQGRPTGLLITSAEDGKVYMPEVDENGKRTGVINEIDLNDPANADALQRAEHDMATWSDMKTNAMRLGIELVDTDVFDTPSMLVDPTGNLMFDPAAVLDAGGNRVYYRAAETLADMAARTGVDLATLEAHDPFARDASGMVLHTNQAILIDINTAADPSFHSDIDPGTNAERVYIAADGNSYDYDVDLLNRHYVSGDGRVNENIGLTSVHHVFHEEHNIEVLAIENGVLQEAANMLAGGATMADAAAYVNAWTRTDAGTSDATSELHYLDFDGNDHTIMIEGVNIDDQGAVAWDGNSVYQASRIITETEYNHIAIDQYVNSLAVLPEFVSYSADINVDVSLEFSQAIFRLGHSQLTEYMNVAVPLVVDGVSYAPGTPEWNANPQFGAGEQLFDAFLNPDGYSQYGAAGLAIGLMRQTSNDIDEFVTPAMQQTLLGVPLDLAAINIARGRDVGLPTLNELREQIYNQVVQLNGSSGSGSAIAPYTSWADFGNHLATPESLVNFIASYGRDDDTWHLASLRQSYLEGTADANDPTADGTVTLADLRANAQRIVDAYADASDSMHAAAVKFMIGEPVYHPETHSVDSVGADLGFWDIDLWIGGLAERPLFDGPLGTTFSMIMLDFGQRMQDGDRFYYLYRMPVGQHLGDQIIGEQFADLIQRTTGTEHTGDAFGSQSAFYELGSGNDVWQASTAGSLADGTPVQDGHLVVAGNGGDDYIAGGLGDDYLYGDDGADTLNGSQGNDHIYGGAGNDWITDDENDDFIDGGDGDDVIFAGPGVLDTSHGGSGNDEVHGGDGVDEVFGDDGDDALFGEGDTDLIMGGDGNDYMDGGDSVDEMFGGNGNDWMRGGVGDDNINGGSGNDLMEGGLGPTANDGDRLNGDTVITGQFVVEFNGDGSEGYMDIASYEEAMIPIFASLQDANANGTSSNLADTYAFVEGLVGSAQNDRLTGADANATTSNGADNYLVGGGGNDVLSGLGGNDFIFGDSVVVDSDLYWSGDDYHQYVSVNNTDPDNVTYEVRGDHLGVKSTDQWVTEWGELRPVYNDGSKGHVLGDNGAEGDADIVVFSGNHDDYTVTTSDFVDEFGQTRTAFIVHDNVGDRDGTDTVVDVEYFQFADFTLSAQELLLGPPTPTIDSSISVSEGDSGTKQITLTVTLGYASGRPVEIGWATADGTATSSGPSSTSSGPATTLTGNPDFVGASGTITFAPMETTKTITVEVAGDIELEDDESFTVNLSAVSNVTIDPASATSVITITNDDSYNVITGTNGNNLLNGTAAPDMISGLNGNDRIHGLGGDDLMIGGAGNDFYYVEQAGDQVVELAGEGTDRVYSSVSWAADPTSEIEFILTTDTRGTDAIDLGGTDTANDIRGNYGNNVLTGLGGADTLRGYAGDDVLAGGDGDDLLLGGGGQDTAVFDGPAANYAIRSNGGYNVLVTDVTAGGGADDVRQMEILRFAGTDYTIQLGSNGSQLTASFGQSTIFFARNGNDTVNGSAFADILNGGAGMNTILAGNGDDLVTVDVADGGHDVVYGGSGTDTLQILGTAAAETFTVYDNASLPGGLTPTNGSAEIYITVTVGGVESIIAEAREIEEIEILTSDAALSAAGGSQTGATGDTINIVGDFTGTSLAYNTITVTGSGANDTVDISGLTSAHRLKFNSGGGADQVVGDLRPQDVVDFLPTSGNGSAGNGADMVPINASGIDMLGNDGFLIDAIHLPRFERPVFDHDDFGQVEHPQQIEAVRLPYFDRPIFDTDSFDQFDHLGSFAFFQHKWMASDHFLL</sequence>
<dbReference type="SUPFAM" id="SSF48113">
    <property type="entry name" value="Heme-dependent peroxidases"/>
    <property type="match status" value="1"/>
</dbReference>
<feature type="domain" description="Calx-beta" evidence="7">
    <location>
        <begin position="1479"/>
        <end position="1551"/>
    </location>
</feature>
<dbReference type="InterPro" id="IPR050557">
    <property type="entry name" value="RTX_toxin/Mannuronan_C5-epim"/>
</dbReference>
<dbReference type="InterPro" id="IPR003644">
    <property type="entry name" value="Calx_beta"/>
</dbReference>
<comment type="caution">
    <text evidence="8">The sequence shown here is derived from an EMBL/GenBank/DDBJ whole genome shotgun (WGS) entry which is preliminary data.</text>
</comment>
<evidence type="ECO:0000256" key="3">
    <source>
        <dbReference type="ARBA" id="ARBA00022729"/>
    </source>
</evidence>
<dbReference type="GO" id="GO:0005509">
    <property type="term" value="F:calcium ion binding"/>
    <property type="evidence" value="ECO:0007669"/>
    <property type="project" value="InterPro"/>
</dbReference>
<dbReference type="Pfam" id="PF03098">
    <property type="entry name" value="An_peroxidase"/>
    <property type="match status" value="2"/>
</dbReference>
<keyword evidence="4" id="KW-0677">Repeat</keyword>
<accession>A0A8T4IB06</accession>
<feature type="compositionally biased region" description="Low complexity" evidence="6">
    <location>
        <begin position="1469"/>
        <end position="1491"/>
    </location>
</feature>
<dbReference type="GO" id="GO:0007154">
    <property type="term" value="P:cell communication"/>
    <property type="evidence" value="ECO:0007669"/>
    <property type="project" value="InterPro"/>
</dbReference>
<name>A0A8T4IB06_9SPHN</name>
<dbReference type="GO" id="GO:0016020">
    <property type="term" value="C:membrane"/>
    <property type="evidence" value="ECO:0007669"/>
    <property type="project" value="InterPro"/>
</dbReference>
<dbReference type="SUPFAM" id="SSF51120">
    <property type="entry name" value="beta-Roll"/>
    <property type="match status" value="5"/>
</dbReference>
<evidence type="ECO:0000256" key="6">
    <source>
        <dbReference type="SAM" id="MobiDB-lite"/>
    </source>
</evidence>
<comment type="subcellular location">
    <subcellularLocation>
        <location evidence="1">Secreted</location>
    </subcellularLocation>
</comment>
<dbReference type="EMBL" id="JAGRQC010000001">
    <property type="protein sequence ID" value="MBR0551004.1"/>
    <property type="molecule type" value="Genomic_DNA"/>
</dbReference>
<organism evidence="8 9">
    <name type="scientific">Stakelama marina</name>
    <dbReference type="NCBI Taxonomy" id="2826939"/>
    <lineage>
        <taxon>Bacteria</taxon>
        <taxon>Pseudomonadati</taxon>
        <taxon>Pseudomonadota</taxon>
        <taxon>Alphaproteobacteria</taxon>
        <taxon>Sphingomonadales</taxon>
        <taxon>Sphingomonadaceae</taxon>
        <taxon>Stakelama</taxon>
    </lineage>
</organism>
<evidence type="ECO:0000256" key="2">
    <source>
        <dbReference type="ARBA" id="ARBA00022525"/>
    </source>
</evidence>
<dbReference type="InterPro" id="IPR019791">
    <property type="entry name" value="Haem_peroxidase_animal"/>
</dbReference>